<gene>
    <name evidence="3 5" type="primary">cmoA</name>
    <name evidence="5" type="ORF">R0137_05935</name>
</gene>
<comment type="similarity">
    <text evidence="3">Belongs to the class I-like SAM-binding methyltransferase superfamily. Cx-SAM synthase family.</text>
</comment>
<dbReference type="Pfam" id="PF13649">
    <property type="entry name" value="Methyltransf_25"/>
    <property type="match status" value="1"/>
</dbReference>
<dbReference type="InterPro" id="IPR029063">
    <property type="entry name" value="SAM-dependent_MTases_sf"/>
</dbReference>
<dbReference type="PANTHER" id="PTHR43861">
    <property type="entry name" value="TRANS-ACONITATE 2-METHYLTRANSFERASE-RELATED"/>
    <property type="match status" value="1"/>
</dbReference>
<name>A0ABZ0IF04_9GAMM</name>
<feature type="binding site" evidence="3">
    <location>
        <position position="250"/>
    </location>
    <ligand>
        <name>S-adenosyl-L-methionine</name>
        <dbReference type="ChEBI" id="CHEBI:59789"/>
    </ligand>
</feature>
<comment type="function">
    <text evidence="3">Catalyzes the conversion of S-adenosyl-L-methionine (SAM) to carboxy-S-adenosyl-L-methionine (Cx-SAM).</text>
</comment>
<dbReference type="RefSeq" id="WP_407329312.1">
    <property type="nucleotide sequence ID" value="NZ_CP136865.1"/>
</dbReference>
<dbReference type="InterPro" id="IPR041698">
    <property type="entry name" value="Methyltransf_25"/>
</dbReference>
<feature type="binding site" evidence="3">
    <location>
        <begin position="140"/>
        <end position="141"/>
    </location>
    <ligand>
        <name>S-adenosyl-L-methionine</name>
        <dbReference type="ChEBI" id="CHEBI:59789"/>
    </ligand>
</feature>
<comment type="catalytic activity">
    <reaction evidence="3">
        <text>prephenate + S-adenosyl-L-methionine = carboxy-S-adenosyl-L-methionine + 3-phenylpyruvate + H2O</text>
        <dbReference type="Rhea" id="RHEA:51692"/>
        <dbReference type="ChEBI" id="CHEBI:15377"/>
        <dbReference type="ChEBI" id="CHEBI:18005"/>
        <dbReference type="ChEBI" id="CHEBI:29934"/>
        <dbReference type="ChEBI" id="CHEBI:59789"/>
        <dbReference type="ChEBI" id="CHEBI:134278"/>
    </reaction>
</comment>
<reference evidence="5 6" key="1">
    <citation type="submission" date="2023-10" db="EMBL/GenBank/DDBJ databases">
        <title>Two novel species belonging to the OM43/NOR5 clade.</title>
        <authorList>
            <person name="Park M."/>
        </authorList>
    </citation>
    <scope>NUCLEOTIDE SEQUENCE [LARGE SCALE GENOMIC DNA]</scope>
    <source>
        <strain evidence="5 6">IMCC45268</strain>
    </source>
</reference>
<feature type="binding site" evidence="3">
    <location>
        <begin position="168"/>
        <end position="169"/>
    </location>
    <ligand>
        <name>S-adenosyl-L-methionine</name>
        <dbReference type="ChEBI" id="CHEBI:59789"/>
    </ligand>
</feature>
<evidence type="ECO:0000256" key="2">
    <source>
        <dbReference type="ARBA" id="ARBA00022691"/>
    </source>
</evidence>
<dbReference type="InterPro" id="IPR005271">
    <property type="entry name" value="CmoA"/>
</dbReference>
<organism evidence="5 6">
    <name type="scientific">Congregibacter brevis</name>
    <dbReference type="NCBI Taxonomy" id="3081201"/>
    <lineage>
        <taxon>Bacteria</taxon>
        <taxon>Pseudomonadati</taxon>
        <taxon>Pseudomonadota</taxon>
        <taxon>Gammaproteobacteria</taxon>
        <taxon>Cellvibrionales</taxon>
        <taxon>Halieaceae</taxon>
        <taxon>Congregibacter</taxon>
    </lineage>
</organism>
<proteinExistence type="inferred from homology"/>
<feature type="binding site" evidence="3">
    <location>
        <position position="183"/>
    </location>
    <ligand>
        <name>S-adenosyl-L-methionine</name>
        <dbReference type="ChEBI" id="CHEBI:59789"/>
    </ligand>
</feature>
<dbReference type="PIRSF" id="PIRSF006325">
    <property type="entry name" value="MeTrfase_bac"/>
    <property type="match status" value="1"/>
</dbReference>
<dbReference type="SUPFAM" id="SSF53335">
    <property type="entry name" value="S-adenosyl-L-methionine-dependent methyltransferases"/>
    <property type="match status" value="1"/>
</dbReference>
<feature type="binding site" evidence="3">
    <location>
        <begin position="115"/>
        <end position="117"/>
    </location>
    <ligand>
        <name>S-adenosyl-L-methionine</name>
        <dbReference type="ChEBI" id="CHEBI:59789"/>
    </ligand>
</feature>
<evidence type="ECO:0000313" key="6">
    <source>
        <dbReference type="Proteomes" id="UP001626549"/>
    </source>
</evidence>
<dbReference type="NCBIfam" id="NF011995">
    <property type="entry name" value="PRK15451.1"/>
    <property type="match status" value="1"/>
</dbReference>
<dbReference type="Gene3D" id="3.40.50.150">
    <property type="entry name" value="Vaccinia Virus protein VP39"/>
    <property type="match status" value="1"/>
</dbReference>
<dbReference type="EMBL" id="CP136865">
    <property type="protein sequence ID" value="WOJ98113.1"/>
    <property type="molecule type" value="Genomic_DNA"/>
</dbReference>
<dbReference type="Proteomes" id="UP001626549">
    <property type="component" value="Chromosome"/>
</dbReference>
<dbReference type="HAMAP" id="MF_01589">
    <property type="entry name" value="Cx_SAM_synthase"/>
    <property type="match status" value="1"/>
</dbReference>
<keyword evidence="2 3" id="KW-0949">S-adenosyl-L-methionine</keyword>
<feature type="binding site" evidence="3">
    <location>
        <position position="90"/>
    </location>
    <ligand>
        <name>S-adenosyl-L-methionine</name>
        <dbReference type="ChEBI" id="CHEBI:59789"/>
    </ligand>
</feature>
<accession>A0ABZ0IF04</accession>
<dbReference type="PANTHER" id="PTHR43861:SF2">
    <property type="entry name" value="CARBOXY-S-ADENOSYL-L-METHIONINE SYNTHASE"/>
    <property type="match status" value="1"/>
</dbReference>
<evidence type="ECO:0000259" key="4">
    <source>
        <dbReference type="Pfam" id="PF13649"/>
    </source>
</evidence>
<evidence type="ECO:0000256" key="1">
    <source>
        <dbReference type="ARBA" id="ARBA00022679"/>
    </source>
</evidence>
<evidence type="ECO:0000256" key="3">
    <source>
        <dbReference type="HAMAP-Rule" id="MF_01589"/>
    </source>
</evidence>
<dbReference type="EC" id="2.1.3.-" evidence="3"/>
<keyword evidence="1 3" id="KW-0808">Transferase</keyword>
<sequence length="293" mass="32511">MHTADDWYFAPLLIGALLRLRRPAEPAPPEILFAEFFLALLAKHYVTDSPKQPSADTLFSDPLRAPGPFRFDSDVVSVFPDMIRRSVPGYETVIAMSGLLAGRFAKPNSSVYDLGCSLGATTLSMRRHIDVPNCTIVGIDNSPAMIARCRELLALDAGSTAVDLRESDILESEIANASMVVLNYTLQFVPLEERRELLHRIAEALMPGGILVLSEKVVFPDDSLNQLNIDLHHDFKRAHGYSDLEIAGKRDSIENVLIPESIEQHRLRLSEAGFSSSDVWFQCFNFASIIALK</sequence>
<keyword evidence="6" id="KW-1185">Reference proteome</keyword>
<dbReference type="NCBIfam" id="TIGR00740">
    <property type="entry name" value="carboxy-S-adenosyl-L-methionine synthase CmoA"/>
    <property type="match status" value="1"/>
</dbReference>
<feature type="domain" description="Methyltransferase" evidence="4">
    <location>
        <begin position="111"/>
        <end position="209"/>
    </location>
</feature>
<dbReference type="CDD" id="cd02440">
    <property type="entry name" value="AdoMet_MTases"/>
    <property type="match status" value="1"/>
</dbReference>
<evidence type="ECO:0000313" key="5">
    <source>
        <dbReference type="EMBL" id="WOJ98113.1"/>
    </source>
</evidence>
<protein>
    <recommendedName>
        <fullName evidence="3">Carboxy-S-adenosyl-L-methionine synthase</fullName>
        <shortName evidence="3">Cx-SAM synthase</shortName>
        <ecNumber evidence="3">2.1.3.-</ecNumber>
    </recommendedName>
</protein>
<comment type="subunit">
    <text evidence="3">Homodimer.</text>
</comment>